<accession>A0A183GTS4</accession>
<accession>A0A3P8DV64</accession>
<evidence type="ECO:0000313" key="1">
    <source>
        <dbReference type="EMBL" id="VDP55632.1"/>
    </source>
</evidence>
<sequence>MNLREFSSISATVNTRIPNDAKGTTGNTMLLGVRYNTDTDHLFLKIPFSPKERMTKRELSGWGKTLDPKYIKRWNELCAEISGFQCKIQRNIGSAIEQADKSTLWIFGDASQIAISCCSYVTHPPNHDTQGLDSPTSGLGETCDCPGNPRLAVLK</sequence>
<dbReference type="EMBL" id="UZAH01039177">
    <property type="protein sequence ID" value="VDP55632.1"/>
    <property type="molecule type" value="Genomic_DNA"/>
</dbReference>
<keyword evidence="2" id="KW-1185">Reference proteome</keyword>
<evidence type="ECO:0000313" key="3">
    <source>
        <dbReference type="WBParaSite" id="HPBE_0002609401-mRNA-1"/>
    </source>
</evidence>
<dbReference type="Proteomes" id="UP000050761">
    <property type="component" value="Unassembled WGS sequence"/>
</dbReference>
<organism evidence="2 3">
    <name type="scientific">Heligmosomoides polygyrus</name>
    <name type="common">Parasitic roundworm</name>
    <dbReference type="NCBI Taxonomy" id="6339"/>
    <lineage>
        <taxon>Eukaryota</taxon>
        <taxon>Metazoa</taxon>
        <taxon>Ecdysozoa</taxon>
        <taxon>Nematoda</taxon>
        <taxon>Chromadorea</taxon>
        <taxon>Rhabditida</taxon>
        <taxon>Rhabditina</taxon>
        <taxon>Rhabditomorpha</taxon>
        <taxon>Strongyloidea</taxon>
        <taxon>Heligmosomidae</taxon>
        <taxon>Heligmosomoides</taxon>
    </lineage>
</organism>
<dbReference type="AlphaFoldDB" id="A0A183GTS4"/>
<gene>
    <name evidence="1" type="ORF">HPBE_LOCUS26093</name>
</gene>
<dbReference type="InterPro" id="IPR008042">
    <property type="entry name" value="Retrotrans_Pao"/>
</dbReference>
<name>A0A183GTS4_HELPZ</name>
<reference evidence="3" key="2">
    <citation type="submission" date="2019-09" db="UniProtKB">
        <authorList>
            <consortium name="WormBaseParasite"/>
        </authorList>
    </citation>
    <scope>IDENTIFICATION</scope>
</reference>
<evidence type="ECO:0000313" key="2">
    <source>
        <dbReference type="Proteomes" id="UP000050761"/>
    </source>
</evidence>
<protein>
    <submittedName>
        <fullName evidence="3">DDE Tnp4 domain-containing protein</fullName>
    </submittedName>
</protein>
<reference evidence="1 2" key="1">
    <citation type="submission" date="2018-11" db="EMBL/GenBank/DDBJ databases">
        <authorList>
            <consortium name="Pathogen Informatics"/>
        </authorList>
    </citation>
    <scope>NUCLEOTIDE SEQUENCE [LARGE SCALE GENOMIC DNA]</scope>
</reference>
<proteinExistence type="predicted"/>
<dbReference type="Pfam" id="PF05380">
    <property type="entry name" value="Peptidase_A17"/>
    <property type="match status" value="1"/>
</dbReference>
<dbReference type="WBParaSite" id="HPBE_0002609401-mRNA-1">
    <property type="protein sequence ID" value="HPBE_0002609401-mRNA-1"/>
    <property type="gene ID" value="HPBE_0002609401"/>
</dbReference>